<comment type="caution">
    <text evidence="2">The sequence shown here is derived from an EMBL/GenBank/DDBJ whole genome shotgun (WGS) entry which is preliminary data.</text>
</comment>
<sequence>MAEEHKTLRICCFGDSLSAGYSANGTVFHPYSIALTKKLSRDLSNTQVVAVDYGMPGDVVSQGAFAQRFETEGASSPHHPRYQPVIKKNYDWVVLLGGTNDLALNIPPERIFESLKRVWDSAISKGSKVLALTVPERSTKSESLDDRQRQLNNAILKHKSPNYHAFDLMPKLPYHNLTDRQRRRYWDDGVHLTAAGYDWLGTLVAEVLGDWVELERNPKSRRAQRTRRYVEEDVDFDEETGDPRELSEGYVVVRLRDLD</sequence>
<dbReference type="PANTHER" id="PTHR30383">
    <property type="entry name" value="THIOESTERASE 1/PROTEASE 1/LYSOPHOSPHOLIPASE L1"/>
    <property type="match status" value="1"/>
</dbReference>
<evidence type="ECO:0000259" key="1">
    <source>
        <dbReference type="Pfam" id="PF13472"/>
    </source>
</evidence>
<dbReference type="InterPro" id="IPR036514">
    <property type="entry name" value="SGNH_hydro_sf"/>
</dbReference>
<dbReference type="Pfam" id="PF13472">
    <property type="entry name" value="Lipase_GDSL_2"/>
    <property type="match status" value="1"/>
</dbReference>
<evidence type="ECO:0000313" key="2">
    <source>
        <dbReference type="EMBL" id="KAF6844751.1"/>
    </source>
</evidence>
<dbReference type="AlphaFoldDB" id="A0A8H6U933"/>
<protein>
    <submittedName>
        <fullName evidence="2">GDSL-like Lipase/Acylhydrolase</fullName>
    </submittedName>
</protein>
<dbReference type="InterPro" id="IPR013830">
    <property type="entry name" value="SGNH_hydro"/>
</dbReference>
<keyword evidence="2" id="KW-0378">Hydrolase</keyword>
<dbReference type="Gene3D" id="3.40.50.1110">
    <property type="entry name" value="SGNH hydrolase"/>
    <property type="match status" value="1"/>
</dbReference>
<dbReference type="GO" id="GO:0004622">
    <property type="term" value="F:phosphatidylcholine lysophospholipase activity"/>
    <property type="evidence" value="ECO:0007669"/>
    <property type="project" value="TreeGrafter"/>
</dbReference>
<dbReference type="SUPFAM" id="SSF52266">
    <property type="entry name" value="SGNH hydrolase"/>
    <property type="match status" value="1"/>
</dbReference>
<dbReference type="CDD" id="cd00229">
    <property type="entry name" value="SGNH_hydrolase"/>
    <property type="match status" value="1"/>
</dbReference>
<keyword evidence="3" id="KW-1185">Reference proteome</keyword>
<dbReference type="EMBL" id="WIGM01000011">
    <property type="protein sequence ID" value="KAF6844751.1"/>
    <property type="molecule type" value="Genomic_DNA"/>
</dbReference>
<proteinExistence type="predicted"/>
<name>A0A8H6U933_9PEZI</name>
<feature type="domain" description="SGNH hydrolase-type esterase" evidence="1">
    <location>
        <begin position="12"/>
        <end position="198"/>
    </location>
</feature>
<dbReference type="OrthoDB" id="408760at2759"/>
<reference evidence="2" key="1">
    <citation type="journal article" date="2020" name="Phytopathology">
        <title>Genome Sequence Resources of Colletotrichum truncatum, C. plurivorum, C. musicola, and C. sojae: Four Species Pathogenic to Soybean (Glycine max).</title>
        <authorList>
            <person name="Rogerio F."/>
            <person name="Boufleur T.R."/>
            <person name="Ciampi-Guillardi M."/>
            <person name="Sukno S.A."/>
            <person name="Thon M.R."/>
            <person name="Massola Junior N.S."/>
            <person name="Baroncelli R."/>
        </authorList>
    </citation>
    <scope>NUCLEOTIDE SEQUENCE</scope>
    <source>
        <strain evidence="2">LFN0074</strain>
    </source>
</reference>
<dbReference type="InterPro" id="IPR051532">
    <property type="entry name" value="Ester_Hydrolysis_Enzymes"/>
</dbReference>
<organism evidence="2 3">
    <name type="scientific">Colletotrichum musicola</name>
    <dbReference type="NCBI Taxonomy" id="2175873"/>
    <lineage>
        <taxon>Eukaryota</taxon>
        <taxon>Fungi</taxon>
        <taxon>Dikarya</taxon>
        <taxon>Ascomycota</taxon>
        <taxon>Pezizomycotina</taxon>
        <taxon>Sordariomycetes</taxon>
        <taxon>Hypocreomycetidae</taxon>
        <taxon>Glomerellales</taxon>
        <taxon>Glomerellaceae</taxon>
        <taxon>Colletotrichum</taxon>
        <taxon>Colletotrichum orchidearum species complex</taxon>
    </lineage>
</organism>
<gene>
    <name evidence="2" type="ORF">CMUS01_00817</name>
</gene>
<dbReference type="PANTHER" id="PTHR30383:SF19">
    <property type="entry name" value="FIBRONECTIN TYPE-III DOMAIN-CONTAINING PROTEIN"/>
    <property type="match status" value="1"/>
</dbReference>
<dbReference type="Proteomes" id="UP000639643">
    <property type="component" value="Unassembled WGS sequence"/>
</dbReference>
<evidence type="ECO:0000313" key="3">
    <source>
        <dbReference type="Proteomes" id="UP000639643"/>
    </source>
</evidence>
<accession>A0A8H6U933</accession>